<evidence type="ECO:0000313" key="1">
    <source>
        <dbReference type="EMBL" id="GMQ64616.1"/>
    </source>
</evidence>
<gene>
    <name evidence="1" type="ORF">AN2V17_38540</name>
</gene>
<dbReference type="Proteomes" id="UP001374599">
    <property type="component" value="Unassembled WGS sequence"/>
</dbReference>
<reference evidence="1" key="1">
    <citation type="submission" date="2023-09" db="EMBL/GenBank/DDBJ databases">
        <title>Vallitalea sediminicola and Vallitalea maricola sp. nov., anaerobic bacteria isolated from marine sediment.</title>
        <authorList>
            <person name="Hirano S."/>
            <person name="Maeda A."/>
            <person name="Terahara T."/>
            <person name="Mori K."/>
            <person name="Hamada M."/>
            <person name="Matsumoto R."/>
            <person name="Kobayashi T."/>
        </authorList>
    </citation>
    <scope>NUCLEOTIDE SEQUENCE</scope>
    <source>
        <strain evidence="1">AN17-2</strain>
    </source>
</reference>
<proteinExistence type="predicted"/>
<name>A0ACB5UNS7_9FIRM</name>
<keyword evidence="2" id="KW-1185">Reference proteome</keyword>
<protein>
    <submittedName>
        <fullName evidence="1">HXXEE domain-containing protein</fullName>
    </submittedName>
</protein>
<comment type="caution">
    <text evidence="1">The sequence shown here is derived from an EMBL/GenBank/DDBJ whole genome shotgun (WGS) entry which is preliminary data.</text>
</comment>
<accession>A0ACB5UNS7</accession>
<sequence>MDNLSSIIWIFPLTITLHNIEEALWLPSWSQKVKRYHKPVGKNEFYFALICVTLLAYLFSFLYMLYANNGIIRYVYFGFVGSMILNAIFPHLIATIVLRQYAPGVITGILLNVPCYSLLISFAVKSNLISLTEVLVSTVIVGGIMLAILPILFRIGRKVVDY</sequence>
<organism evidence="1 2">
    <name type="scientific">Vallitalea maricola</name>
    <dbReference type="NCBI Taxonomy" id="3074433"/>
    <lineage>
        <taxon>Bacteria</taxon>
        <taxon>Bacillati</taxon>
        <taxon>Bacillota</taxon>
        <taxon>Clostridia</taxon>
        <taxon>Lachnospirales</taxon>
        <taxon>Vallitaleaceae</taxon>
        <taxon>Vallitalea</taxon>
    </lineage>
</organism>
<dbReference type="EMBL" id="BTPU01000076">
    <property type="protein sequence ID" value="GMQ64616.1"/>
    <property type="molecule type" value="Genomic_DNA"/>
</dbReference>
<evidence type="ECO:0000313" key="2">
    <source>
        <dbReference type="Proteomes" id="UP001374599"/>
    </source>
</evidence>